<dbReference type="eggNOG" id="ENOG503433I">
    <property type="taxonomic scope" value="Bacteria"/>
</dbReference>
<dbReference type="InterPro" id="IPR046684">
    <property type="entry name" value="DUF6554"/>
</dbReference>
<proteinExistence type="predicted"/>
<dbReference type="KEGG" id="pmj:P9211_00331"/>
<accession>A9B9I9</accession>
<feature type="region of interest" description="Disordered" evidence="1">
    <location>
        <begin position="112"/>
        <end position="134"/>
    </location>
</feature>
<name>A9B9I9_PROM4</name>
<gene>
    <name evidence="2" type="ordered locus">P9211_00331</name>
</gene>
<sequence length="134" mass="14765">MLKKDNFMTIPVSIGFLTAVNLITAPIGLAGAGIGVDIYCVMRQGGNDHEASWRAAYESIKNQKPGLFKTSPKQAAAMIVEAVVREPERFDGCISYLGDLYPKPLKAENNNISIGEEENNNTSKENYAKDRYSY</sequence>
<dbReference type="AlphaFoldDB" id="A9B9I9"/>
<organism evidence="2 3">
    <name type="scientific">Prochlorococcus marinus (strain MIT 9211)</name>
    <dbReference type="NCBI Taxonomy" id="93059"/>
    <lineage>
        <taxon>Bacteria</taxon>
        <taxon>Bacillati</taxon>
        <taxon>Cyanobacteriota</taxon>
        <taxon>Cyanophyceae</taxon>
        <taxon>Synechococcales</taxon>
        <taxon>Prochlorococcaceae</taxon>
        <taxon>Prochlorococcus</taxon>
    </lineage>
</organism>
<dbReference type="HOGENOM" id="CLU_145925_1_0_3"/>
<dbReference type="Pfam" id="PF20191">
    <property type="entry name" value="DUF6554"/>
    <property type="match status" value="1"/>
</dbReference>
<protein>
    <submittedName>
        <fullName evidence="2">Type II secretion system protein-like prrotein</fullName>
    </submittedName>
</protein>
<evidence type="ECO:0000313" key="2">
    <source>
        <dbReference type="EMBL" id="ABX07964.1"/>
    </source>
</evidence>
<dbReference type="EMBL" id="CP000878">
    <property type="protein sequence ID" value="ABX07964.1"/>
    <property type="molecule type" value="Genomic_DNA"/>
</dbReference>
<dbReference type="Proteomes" id="UP000000788">
    <property type="component" value="Chromosome"/>
</dbReference>
<reference evidence="2 3" key="1">
    <citation type="journal article" date="2007" name="PLoS Genet.">
        <title>Patterns and implications of gene gain and loss in the evolution of Prochlorococcus.</title>
        <authorList>
            <person name="Kettler G.C."/>
            <person name="Martiny A.C."/>
            <person name="Huang K."/>
            <person name="Zucker J."/>
            <person name="Coleman M.L."/>
            <person name="Rodrigue S."/>
            <person name="Chen F."/>
            <person name="Lapidus A."/>
            <person name="Ferriera S."/>
            <person name="Johnson J."/>
            <person name="Steglich C."/>
            <person name="Church G.M."/>
            <person name="Richardson P."/>
            <person name="Chisholm S.W."/>
        </authorList>
    </citation>
    <scope>NUCLEOTIDE SEQUENCE [LARGE SCALE GENOMIC DNA]</scope>
    <source>
        <strain evidence="3">MIT 9211</strain>
    </source>
</reference>
<keyword evidence="3" id="KW-1185">Reference proteome</keyword>
<evidence type="ECO:0000313" key="3">
    <source>
        <dbReference type="Proteomes" id="UP000000788"/>
    </source>
</evidence>
<evidence type="ECO:0000256" key="1">
    <source>
        <dbReference type="SAM" id="MobiDB-lite"/>
    </source>
</evidence>